<dbReference type="OrthoDB" id="3692620at2"/>
<evidence type="ECO:0008006" key="10">
    <source>
        <dbReference type="Google" id="ProtNLM"/>
    </source>
</evidence>
<dbReference type="PATRIC" id="fig|571913.6.peg.2205"/>
<sequence>MRPADEDSFVAFVEASSPRLLRLAWLTCGDPHLAQELLQETYERVYVKWGKASVANPTAYTRRVLMNLTTDRWRRRRKETLSIDGTLPEVAGADEHGRAEDRDLLMRLLRALPPRERQIVVLRHYDDLSEREVADALGISLGTVKSSTSRGLATMRAALTQMQEA</sequence>
<dbReference type="InterPro" id="IPR014325">
    <property type="entry name" value="RNA_pol_sigma-E_actinobac"/>
</dbReference>
<dbReference type="InterPro" id="IPR014284">
    <property type="entry name" value="RNA_pol_sigma-70_dom"/>
</dbReference>
<comment type="similarity">
    <text evidence="1">Belongs to the sigma-70 factor family. ECF subfamily.</text>
</comment>
<evidence type="ECO:0000259" key="6">
    <source>
        <dbReference type="Pfam" id="PF04542"/>
    </source>
</evidence>
<dbReference type="Pfam" id="PF08281">
    <property type="entry name" value="Sigma70_r4_2"/>
    <property type="match status" value="1"/>
</dbReference>
<evidence type="ECO:0000259" key="7">
    <source>
        <dbReference type="Pfam" id="PF08281"/>
    </source>
</evidence>
<protein>
    <recommendedName>
        <fullName evidence="10">RNA polymerase</fullName>
    </recommendedName>
</protein>
<keyword evidence="9" id="KW-1185">Reference proteome</keyword>
<evidence type="ECO:0000256" key="2">
    <source>
        <dbReference type="ARBA" id="ARBA00023015"/>
    </source>
</evidence>
<organism evidence="8 9">
    <name type="scientific">Luteipulveratus mongoliensis</name>
    <dbReference type="NCBI Taxonomy" id="571913"/>
    <lineage>
        <taxon>Bacteria</taxon>
        <taxon>Bacillati</taxon>
        <taxon>Actinomycetota</taxon>
        <taxon>Actinomycetes</taxon>
        <taxon>Micrococcales</taxon>
        <taxon>Dermacoccaceae</taxon>
        <taxon>Luteipulveratus</taxon>
    </lineage>
</organism>
<feature type="domain" description="RNA polymerase sigma-70 region 2" evidence="6">
    <location>
        <begin position="13"/>
        <end position="78"/>
    </location>
</feature>
<dbReference type="InterPro" id="IPR013325">
    <property type="entry name" value="RNA_pol_sigma_r2"/>
</dbReference>
<evidence type="ECO:0000256" key="1">
    <source>
        <dbReference type="ARBA" id="ARBA00010641"/>
    </source>
</evidence>
<dbReference type="InterPro" id="IPR013324">
    <property type="entry name" value="RNA_pol_sigma_r3/r4-like"/>
</dbReference>
<evidence type="ECO:0000313" key="8">
    <source>
        <dbReference type="EMBL" id="AKU16238.1"/>
    </source>
</evidence>
<dbReference type="GO" id="GO:0016987">
    <property type="term" value="F:sigma factor activity"/>
    <property type="evidence" value="ECO:0007669"/>
    <property type="project" value="UniProtKB-KW"/>
</dbReference>
<keyword evidence="3" id="KW-0731">Sigma factor</keyword>
<dbReference type="GO" id="GO:0003677">
    <property type="term" value="F:DNA binding"/>
    <property type="evidence" value="ECO:0007669"/>
    <property type="project" value="UniProtKB-KW"/>
</dbReference>
<dbReference type="RefSeq" id="WP_052591553.1">
    <property type="nucleotide sequence ID" value="NZ_CP011112.1"/>
</dbReference>
<evidence type="ECO:0000256" key="3">
    <source>
        <dbReference type="ARBA" id="ARBA00023082"/>
    </source>
</evidence>
<dbReference type="AlphaFoldDB" id="A0A0K1JI31"/>
<accession>A0A0K1JI31</accession>
<dbReference type="Gene3D" id="1.10.1740.10">
    <property type="match status" value="1"/>
</dbReference>
<reference evidence="8 9" key="1">
    <citation type="submission" date="2015-03" db="EMBL/GenBank/DDBJ databases">
        <title>Luteipulveratus halotolerans sp. nov., a novel actinobacterium (Dermacoccaceae) from Sarawak, Malaysia.</title>
        <authorList>
            <person name="Juboi H."/>
            <person name="Basik A."/>
            <person name="Shamsul S.S."/>
            <person name="Arnold P."/>
            <person name="Schmitt E.K."/>
            <person name="Sanglier J.-J."/>
            <person name="Yeo T."/>
        </authorList>
    </citation>
    <scope>NUCLEOTIDE SEQUENCE [LARGE SCALE GENOMIC DNA]</scope>
    <source>
        <strain evidence="8 9">MN07-A0370</strain>
    </source>
</reference>
<dbReference type="EMBL" id="CP011112">
    <property type="protein sequence ID" value="AKU16238.1"/>
    <property type="molecule type" value="Genomic_DNA"/>
</dbReference>
<keyword evidence="2" id="KW-0805">Transcription regulation</keyword>
<evidence type="ECO:0000256" key="4">
    <source>
        <dbReference type="ARBA" id="ARBA00023125"/>
    </source>
</evidence>
<dbReference type="InterPro" id="IPR013249">
    <property type="entry name" value="RNA_pol_sigma70_r4_t2"/>
</dbReference>
<dbReference type="STRING" id="571913.VV02_10805"/>
<name>A0A0K1JI31_9MICO</name>
<dbReference type="Pfam" id="PF04542">
    <property type="entry name" value="Sigma70_r2"/>
    <property type="match status" value="1"/>
</dbReference>
<dbReference type="KEGG" id="lmoi:VV02_10805"/>
<dbReference type="InterPro" id="IPR036388">
    <property type="entry name" value="WH-like_DNA-bd_sf"/>
</dbReference>
<dbReference type="SUPFAM" id="SSF88659">
    <property type="entry name" value="Sigma3 and sigma4 domains of RNA polymerase sigma factors"/>
    <property type="match status" value="1"/>
</dbReference>
<gene>
    <name evidence="8" type="ORF">VV02_10805</name>
</gene>
<dbReference type="Proteomes" id="UP000066480">
    <property type="component" value="Chromosome"/>
</dbReference>
<proteinExistence type="inferred from homology"/>
<evidence type="ECO:0000313" key="9">
    <source>
        <dbReference type="Proteomes" id="UP000066480"/>
    </source>
</evidence>
<dbReference type="PANTHER" id="PTHR43133:SF50">
    <property type="entry name" value="ECF RNA POLYMERASE SIGMA FACTOR SIGM"/>
    <property type="match status" value="1"/>
</dbReference>
<dbReference type="InterPro" id="IPR039425">
    <property type="entry name" value="RNA_pol_sigma-70-like"/>
</dbReference>
<dbReference type="NCBIfam" id="TIGR02937">
    <property type="entry name" value="sigma70-ECF"/>
    <property type="match status" value="1"/>
</dbReference>
<evidence type="ECO:0000256" key="5">
    <source>
        <dbReference type="ARBA" id="ARBA00023163"/>
    </source>
</evidence>
<dbReference type="NCBIfam" id="TIGR02983">
    <property type="entry name" value="SigE-fam_strep"/>
    <property type="match status" value="1"/>
</dbReference>
<feature type="domain" description="RNA polymerase sigma factor 70 region 4 type 2" evidence="7">
    <location>
        <begin position="103"/>
        <end position="155"/>
    </location>
</feature>
<dbReference type="GO" id="GO:0006352">
    <property type="term" value="P:DNA-templated transcription initiation"/>
    <property type="evidence" value="ECO:0007669"/>
    <property type="project" value="InterPro"/>
</dbReference>
<keyword evidence="5" id="KW-0804">Transcription</keyword>
<dbReference type="SUPFAM" id="SSF88946">
    <property type="entry name" value="Sigma2 domain of RNA polymerase sigma factors"/>
    <property type="match status" value="1"/>
</dbReference>
<dbReference type="Gene3D" id="1.10.10.10">
    <property type="entry name" value="Winged helix-like DNA-binding domain superfamily/Winged helix DNA-binding domain"/>
    <property type="match status" value="1"/>
</dbReference>
<dbReference type="CDD" id="cd06171">
    <property type="entry name" value="Sigma70_r4"/>
    <property type="match status" value="1"/>
</dbReference>
<keyword evidence="4" id="KW-0238">DNA-binding</keyword>
<dbReference type="InterPro" id="IPR007627">
    <property type="entry name" value="RNA_pol_sigma70_r2"/>
</dbReference>
<dbReference type="PANTHER" id="PTHR43133">
    <property type="entry name" value="RNA POLYMERASE ECF-TYPE SIGMA FACTO"/>
    <property type="match status" value="1"/>
</dbReference>